<feature type="region of interest" description="Disordered" evidence="2">
    <location>
        <begin position="1"/>
        <end position="48"/>
    </location>
</feature>
<feature type="compositionally biased region" description="Polar residues" evidence="2">
    <location>
        <begin position="1"/>
        <end position="46"/>
    </location>
</feature>
<organism evidence="3 4">
    <name type="scientific">Pannonibacter phragmitetus</name>
    <dbReference type="NCBI Taxonomy" id="121719"/>
    <lineage>
        <taxon>Bacteria</taxon>
        <taxon>Pseudomonadati</taxon>
        <taxon>Pseudomonadota</taxon>
        <taxon>Alphaproteobacteria</taxon>
        <taxon>Hyphomicrobiales</taxon>
        <taxon>Stappiaceae</taxon>
        <taxon>Pannonibacter</taxon>
    </lineage>
</organism>
<dbReference type="Proteomes" id="UP000255000">
    <property type="component" value="Unassembled WGS sequence"/>
</dbReference>
<evidence type="ECO:0000256" key="1">
    <source>
        <dbReference type="SAM" id="Coils"/>
    </source>
</evidence>
<accession>A0A379A0G3</accession>
<keyword evidence="1" id="KW-0175">Coiled coil</keyword>
<dbReference type="RefSeq" id="WP_026355870.1">
    <property type="nucleotide sequence ID" value="NZ_UGSK01000001.1"/>
</dbReference>
<dbReference type="OrthoDB" id="7836141at2"/>
<gene>
    <name evidence="3" type="ORF">NCTC13350_03909</name>
</gene>
<sequence length="420" mass="43571">MLSTLAASPSPLATQSQRAQTQNKPQTRPQSTTIMEQKGATSSNVAQGRLDKQDAKLLSIAKNGVLGEFSEDFLKEVEESLQLGNSLQDAMAKAKDDQRAEKIARLQQRIDALKERLKFASPAQAKALIRELKKLGQDFKLAAQSLSEGSSKAAAGQAAAGSSITLSASSSEASYSEASASAVLLEGAAALEVASVLTGKPIEQSASAKAQSGASAAAAKPVKQAEAAPGQDAPAADKTTAPAAAGAQAAGEEAGEAAGAEQEPSARLLLEVREAIATYNSTHVTVKAYGSAYDGSARKQADYDKLRDMEKQIDLLSKQIEGLANKNDREERKELAKAKREIEEGRDALNDFRTEQLQEQGMPGVEGSAGGIANLFPGMGKPADSAMPAGTVGVSVSINKTAVSLSSTSVSLVLQTDVTV</sequence>
<name>A0A379A0G3_9HYPH</name>
<dbReference type="AlphaFoldDB" id="A0A379A0G3"/>
<dbReference type="EMBL" id="UGSK01000001">
    <property type="protein sequence ID" value="SUB02932.1"/>
    <property type="molecule type" value="Genomic_DNA"/>
</dbReference>
<proteinExistence type="predicted"/>
<evidence type="ECO:0000256" key="2">
    <source>
        <dbReference type="SAM" id="MobiDB-lite"/>
    </source>
</evidence>
<evidence type="ECO:0000313" key="4">
    <source>
        <dbReference type="Proteomes" id="UP000255000"/>
    </source>
</evidence>
<evidence type="ECO:0000313" key="3">
    <source>
        <dbReference type="EMBL" id="SUB02932.1"/>
    </source>
</evidence>
<feature type="coiled-coil region" evidence="1">
    <location>
        <begin position="306"/>
        <end position="355"/>
    </location>
</feature>
<reference evidence="3 4" key="1">
    <citation type="submission" date="2018-06" db="EMBL/GenBank/DDBJ databases">
        <authorList>
            <consortium name="Pathogen Informatics"/>
            <person name="Doyle S."/>
        </authorList>
    </citation>
    <scope>NUCLEOTIDE SEQUENCE [LARGE SCALE GENOMIC DNA]</scope>
    <source>
        <strain evidence="3 4">NCTC13350</strain>
    </source>
</reference>
<feature type="region of interest" description="Disordered" evidence="2">
    <location>
        <begin position="220"/>
        <end position="262"/>
    </location>
</feature>
<protein>
    <submittedName>
        <fullName evidence="3">Uncharacterized protein</fullName>
    </submittedName>
</protein>